<dbReference type="PANTHER" id="PTHR36529">
    <property type="entry name" value="SLL1095 PROTEIN"/>
    <property type="match status" value="1"/>
</dbReference>
<evidence type="ECO:0000313" key="2">
    <source>
        <dbReference type="Proteomes" id="UP001244443"/>
    </source>
</evidence>
<dbReference type="PANTHER" id="PTHR36529:SF1">
    <property type="entry name" value="GLYCOSYLTRANSFERASE"/>
    <property type="match status" value="1"/>
</dbReference>
<dbReference type="EMBL" id="CP129970">
    <property type="protein sequence ID" value="WMN07200.1"/>
    <property type="molecule type" value="Genomic_DNA"/>
</dbReference>
<dbReference type="InterPro" id="IPR029044">
    <property type="entry name" value="Nucleotide-diphossugar_trans"/>
</dbReference>
<proteinExistence type="predicted"/>
<dbReference type="AlphaFoldDB" id="A0AA51N9X7"/>
<keyword evidence="2" id="KW-1185">Reference proteome</keyword>
<dbReference type="RefSeq" id="WP_308357277.1">
    <property type="nucleotide sequence ID" value="NZ_CP129970.2"/>
</dbReference>
<gene>
    <name evidence="1" type="ORF">QYS48_28135</name>
</gene>
<evidence type="ECO:0000313" key="1">
    <source>
        <dbReference type="EMBL" id="WMN07200.1"/>
    </source>
</evidence>
<dbReference type="SUPFAM" id="SSF53448">
    <property type="entry name" value="Nucleotide-diphospho-sugar transferases"/>
    <property type="match status" value="1"/>
</dbReference>
<dbReference type="Proteomes" id="UP001244443">
    <property type="component" value="Chromosome"/>
</dbReference>
<dbReference type="InterPro" id="IPR018641">
    <property type="entry name" value="Trfase_1_rSAM/seldom-assoc"/>
</dbReference>
<protein>
    <submittedName>
        <fullName evidence="1">DUF2064 domain-containing protein</fullName>
    </submittedName>
</protein>
<sequence>MMTKKTAILLFNRSAHEEAKAKGYLSEKSATKAVKLIQYLKDQTHQTAHRINLPVLNFDSKKQKGENFGARITHAIKTSFEKGYDNLIIIGIDSPGLNYRHIHKAKSILETTEKTILGPAHDGGVYLIGINKSNFCEAEFLNLAWQTEDLQQSWKKVDSDIEWLNPLIDIDQLEDLFEFLPKFDITLSHFHQLISIILKVFKQIYLPLKIDLLRSISILSFGFRAPPQLA</sequence>
<dbReference type="Gene3D" id="3.90.550.10">
    <property type="entry name" value="Spore Coat Polysaccharide Biosynthesis Protein SpsA, Chain A"/>
    <property type="match status" value="1"/>
</dbReference>
<dbReference type="Pfam" id="PF09837">
    <property type="entry name" value="DUF2064"/>
    <property type="match status" value="1"/>
</dbReference>
<organism evidence="1 2">
    <name type="scientific">Marivirga arenosa</name>
    <dbReference type="NCBI Taxonomy" id="3059076"/>
    <lineage>
        <taxon>Bacteria</taxon>
        <taxon>Pseudomonadati</taxon>
        <taxon>Bacteroidota</taxon>
        <taxon>Cytophagia</taxon>
        <taxon>Cytophagales</taxon>
        <taxon>Marivirgaceae</taxon>
        <taxon>Marivirga</taxon>
    </lineage>
</organism>
<accession>A0AA51N9X7</accession>
<reference evidence="1" key="1">
    <citation type="submission" date="2023-08" db="EMBL/GenBank/DDBJ databases">
        <title>Comparative genomics and taxonomic characterization of three novel marine species of genus Marivirga.</title>
        <authorList>
            <person name="Muhammad N."/>
            <person name="Kim S.-G."/>
        </authorList>
    </citation>
    <scope>NUCLEOTIDE SEQUENCE [LARGE SCALE GENOMIC DNA]</scope>
    <source>
        <strain evidence="1">ABR2-2</strain>
    </source>
</reference>
<name>A0AA51N9X7_9BACT</name>